<dbReference type="InterPro" id="IPR001680">
    <property type="entry name" value="WD40_rpt"/>
</dbReference>
<dbReference type="PANTHER" id="PTHR22840:SF12">
    <property type="entry name" value="WD REPEAT-CONTAINING PROTEIN 36"/>
    <property type="match status" value="1"/>
</dbReference>
<feature type="repeat" description="WD" evidence="1">
    <location>
        <begin position="331"/>
        <end position="362"/>
    </location>
</feature>
<gene>
    <name evidence="4" type="ORF">PPACK8108_LOCUS1052</name>
</gene>
<comment type="caution">
    <text evidence="4">The sequence shown here is derived from an EMBL/GenBank/DDBJ whole genome shotgun (WGS) entry which is preliminary data.</text>
</comment>
<evidence type="ECO:0000256" key="1">
    <source>
        <dbReference type="PROSITE-ProRule" id="PRU00221"/>
    </source>
</evidence>
<dbReference type="GO" id="GO:0032040">
    <property type="term" value="C:small-subunit processome"/>
    <property type="evidence" value="ECO:0007669"/>
    <property type="project" value="InterPro"/>
</dbReference>
<feature type="domain" description="WDR36/Utp21 N-terminal" evidence="3">
    <location>
        <begin position="46"/>
        <end position="365"/>
    </location>
</feature>
<dbReference type="PANTHER" id="PTHR22840">
    <property type="entry name" value="WD REPEAT-CONTAINING PROTEIN 36"/>
    <property type="match status" value="1"/>
</dbReference>
<protein>
    <submittedName>
        <fullName evidence="4">WD repeat-containing protein 36</fullName>
    </submittedName>
</protein>
<dbReference type="Gene3D" id="2.130.10.10">
    <property type="entry name" value="YVTN repeat-like/Quinoprotein amine dehydrogenase"/>
    <property type="match status" value="2"/>
</dbReference>
<dbReference type="SMART" id="SM00320">
    <property type="entry name" value="WD40"/>
    <property type="match status" value="8"/>
</dbReference>
<dbReference type="PROSITE" id="PS50294">
    <property type="entry name" value="WD_REPEATS_REGION"/>
    <property type="match status" value="1"/>
</dbReference>
<dbReference type="InterPro" id="IPR015943">
    <property type="entry name" value="WD40/YVTN_repeat-like_dom_sf"/>
</dbReference>
<accession>A0AAV0AHN1</accession>
<dbReference type="InterPro" id="IPR036322">
    <property type="entry name" value="WD40_repeat_dom_sf"/>
</dbReference>
<proteinExistence type="predicted"/>
<dbReference type="Proteomes" id="UP001153365">
    <property type="component" value="Unassembled WGS sequence"/>
</dbReference>
<dbReference type="GO" id="GO:0006364">
    <property type="term" value="P:rRNA processing"/>
    <property type="evidence" value="ECO:0007669"/>
    <property type="project" value="InterPro"/>
</dbReference>
<feature type="repeat" description="WD" evidence="1">
    <location>
        <begin position="635"/>
        <end position="676"/>
    </location>
</feature>
<evidence type="ECO:0000259" key="2">
    <source>
        <dbReference type="Pfam" id="PF04192"/>
    </source>
</evidence>
<dbReference type="AlphaFoldDB" id="A0AAV0AHN1"/>
<dbReference type="SUPFAM" id="SSF50998">
    <property type="entry name" value="Quinoprotein alcohol dehydrogenase-like"/>
    <property type="match status" value="1"/>
</dbReference>
<dbReference type="InterPro" id="IPR059157">
    <property type="entry name" value="WDR36-Utp21_N"/>
</dbReference>
<dbReference type="EMBL" id="CALTRL010000147">
    <property type="protein sequence ID" value="CAH7666701.1"/>
    <property type="molecule type" value="Genomic_DNA"/>
</dbReference>
<evidence type="ECO:0000259" key="3">
    <source>
        <dbReference type="Pfam" id="PF25171"/>
    </source>
</evidence>
<dbReference type="InterPro" id="IPR007319">
    <property type="entry name" value="WDR36/Utp21_C"/>
</dbReference>
<reference evidence="4" key="1">
    <citation type="submission" date="2022-06" db="EMBL/GenBank/DDBJ databases">
        <authorList>
            <consortium name="SYNGENTA / RWTH Aachen University"/>
        </authorList>
    </citation>
    <scope>NUCLEOTIDE SEQUENCE</scope>
</reference>
<evidence type="ECO:0000313" key="5">
    <source>
        <dbReference type="Proteomes" id="UP001153365"/>
    </source>
</evidence>
<name>A0AAV0AHN1_PHAPC</name>
<dbReference type="PROSITE" id="PS50082">
    <property type="entry name" value="WD_REPEATS_2"/>
    <property type="match status" value="2"/>
</dbReference>
<dbReference type="InterPro" id="IPR011047">
    <property type="entry name" value="Quinoprotein_ADH-like_sf"/>
</dbReference>
<organism evidence="4 5">
    <name type="scientific">Phakopsora pachyrhizi</name>
    <name type="common">Asian soybean rust disease fungus</name>
    <dbReference type="NCBI Taxonomy" id="170000"/>
    <lineage>
        <taxon>Eukaryota</taxon>
        <taxon>Fungi</taxon>
        <taxon>Dikarya</taxon>
        <taxon>Basidiomycota</taxon>
        <taxon>Pucciniomycotina</taxon>
        <taxon>Pucciniomycetes</taxon>
        <taxon>Pucciniales</taxon>
        <taxon>Phakopsoraceae</taxon>
        <taxon>Phakopsora</taxon>
    </lineage>
</organism>
<keyword evidence="5" id="KW-1185">Reference proteome</keyword>
<keyword evidence="1" id="KW-0853">WD repeat</keyword>
<dbReference type="SUPFAM" id="SSF50978">
    <property type="entry name" value="WD40 repeat-like"/>
    <property type="match status" value="1"/>
</dbReference>
<feature type="domain" description="WDR36/Utp21 C-terminal" evidence="2">
    <location>
        <begin position="777"/>
        <end position="994"/>
    </location>
</feature>
<dbReference type="Pfam" id="PF25171">
    <property type="entry name" value="Beta-prop_WDR36-Utp21_1st"/>
    <property type="match status" value="1"/>
</dbReference>
<evidence type="ECO:0000313" key="4">
    <source>
        <dbReference type="EMBL" id="CAH7666701.1"/>
    </source>
</evidence>
<sequence>MTTSIYAPFRSLGHVTTDVPFAIHSHSTKESAVVGVSKAQSDSQVILTSVGFGWALWTADGIKLLYVGPLTPAPITCLDFHSTGMVLAAVADRIYVYKRLKIVATLSTSEDFIATDSLNDESLKGTSRAVDRADVNDNIQQFISFGNQVVGLSTFGTKLWIWNFDRKEIHSTITLPYDFGKATTLAHPSTYLNIILVASNEGKIAVYNVQTVALVHIFESTIFTIPTKSRCRSDKVPITRMIQGPAVDIIAIGFADGWCCLVDIKYGDEILAVKMGTANSSNFSGSQISESITSIAFKSDGESQHLITSSSMGNVAIWNLSEDGRLLHTMLAVHDSGVSNVQFLPGQPVMVTSGGDNSVKLWLFETADGLPRLLTQRSGHRQPPKIIKYYGDDGKTILSTGLDRSLRNTSVVRDSRSFELSQGSLAKKASQLVAPISSLRLPLVTFMSFSTSRSKDWDDLLTCHQGSSQARSWSVQNKRIGKYSLSLREQKSHQIDPPGEVASCVCVTACGNYGLVGTPATGRVAMWNLQSGFKRREFVLPRSSETKRKGKDKETSKHVVGIEADALNRQVIIATKSGHLHFYDFVTTSLIKTVHATSGAASTLLQRDSGLLAVNCSEMRILILDIDTRQVIRELVGFSKPISDMTFTKDSRWLVASSDDSVIRTFDLPTGALIDAFKTHSIATSVSFSPTGDFLASAHVDSVGILLWANRAQFSEVSYRSLPENYDIPILENPSLEGAEDKEAEAIEESLRSDAWIMGPELKPEELLPKQDASGNYLITLSTLPKSKWHTLLNLEIIKARNKPKQPPKAPERAPFFIPTVAGTEPRLDVKKAGEGSFTLDSLEHGKKKRKLDLEDSTFVEVEFTRRLLNPGVDGNYTAFFDYARNLSPSALDLEIRSLSRSDHLISLIHALTAHLSTGQEFEMTQAMMSLLWKVHGRQLIGAEENLVISSGLVEEDGERVLEAMKKLLLAQEKASIRLNKLIDYGIGVAAFVRGSTGVV</sequence>
<dbReference type="Pfam" id="PF04192">
    <property type="entry name" value="Utp21"/>
    <property type="match status" value="1"/>
</dbReference>
<dbReference type="Pfam" id="PF25168">
    <property type="entry name" value="Beta-prop_WDR36-Utp21_2nd"/>
    <property type="match status" value="1"/>
</dbReference>
<dbReference type="GO" id="GO:0034388">
    <property type="term" value="C:Pwp2p-containing subcomplex of 90S preribosome"/>
    <property type="evidence" value="ECO:0007669"/>
    <property type="project" value="TreeGrafter"/>
</dbReference>